<evidence type="ECO:0000313" key="3">
    <source>
        <dbReference type="Proteomes" id="UP000198519"/>
    </source>
</evidence>
<evidence type="ECO:0000256" key="1">
    <source>
        <dbReference type="SAM" id="Phobius"/>
    </source>
</evidence>
<evidence type="ECO:0000313" key="2">
    <source>
        <dbReference type="EMBL" id="SFM78949.1"/>
    </source>
</evidence>
<dbReference type="AlphaFoldDB" id="A0A1I4TQG8"/>
<dbReference type="Proteomes" id="UP000198519">
    <property type="component" value="Unassembled WGS sequence"/>
</dbReference>
<dbReference type="PANTHER" id="PTHR39594">
    <property type="entry name" value="PROTEIN YCHQ"/>
    <property type="match status" value="1"/>
</dbReference>
<dbReference type="Pfam" id="PF04247">
    <property type="entry name" value="SirB"/>
    <property type="match status" value="1"/>
</dbReference>
<keyword evidence="3" id="KW-1185">Reference proteome</keyword>
<dbReference type="STRING" id="488535.SAMN04487963_3716"/>
<dbReference type="PANTHER" id="PTHR39594:SF1">
    <property type="entry name" value="PROTEIN YCHQ"/>
    <property type="match status" value="1"/>
</dbReference>
<accession>A0A1I4TQG8</accession>
<dbReference type="PIRSF" id="PIRSF005610">
    <property type="entry name" value="SirB"/>
    <property type="match status" value="1"/>
</dbReference>
<name>A0A1I4TQG8_9GAMM</name>
<dbReference type="OrthoDB" id="5588650at2"/>
<dbReference type="RefSeq" id="WP_092026846.1">
    <property type="nucleotide sequence ID" value="NZ_FOUE01000008.1"/>
</dbReference>
<feature type="transmembrane region" description="Helical" evidence="1">
    <location>
        <begin position="6"/>
        <end position="28"/>
    </location>
</feature>
<reference evidence="3" key="1">
    <citation type="submission" date="2016-10" db="EMBL/GenBank/DDBJ databases">
        <authorList>
            <person name="Varghese N."/>
            <person name="Submissions S."/>
        </authorList>
    </citation>
    <scope>NUCLEOTIDE SEQUENCE [LARGE SCALE GENOMIC DNA]</scope>
    <source>
        <strain evidence="3">CGMCC 1.7061</strain>
    </source>
</reference>
<protein>
    <submittedName>
        <fullName evidence="2">Uncharacterized membrane protein SirB2</fullName>
    </submittedName>
</protein>
<sequence>MTSYVLLKHIHMTAAYITIALFGLRLLLDSCGRPGWREGPLRWIPHANDTVLLLAAVGLVVVSGWMPLVHHWLTLKVVFLLGYIAAGVVALSPQRRTPVRVVAALAALAQVGLIVVLAKTKPVLFAG</sequence>
<gene>
    <name evidence="2" type="ORF">SAMN04487963_3716</name>
</gene>
<proteinExistence type="predicted"/>
<dbReference type="InterPro" id="IPR007360">
    <property type="entry name" value="SirB"/>
</dbReference>
<feature type="transmembrane region" description="Helical" evidence="1">
    <location>
        <begin position="49"/>
        <end position="66"/>
    </location>
</feature>
<dbReference type="EMBL" id="FOUE01000008">
    <property type="protein sequence ID" value="SFM78949.1"/>
    <property type="molecule type" value="Genomic_DNA"/>
</dbReference>
<keyword evidence="1" id="KW-0472">Membrane</keyword>
<organism evidence="2 3">
    <name type="scientific">Marinobacter zhejiangensis</name>
    <dbReference type="NCBI Taxonomy" id="488535"/>
    <lineage>
        <taxon>Bacteria</taxon>
        <taxon>Pseudomonadati</taxon>
        <taxon>Pseudomonadota</taxon>
        <taxon>Gammaproteobacteria</taxon>
        <taxon>Pseudomonadales</taxon>
        <taxon>Marinobacteraceae</taxon>
        <taxon>Marinobacter</taxon>
    </lineage>
</organism>
<feature type="transmembrane region" description="Helical" evidence="1">
    <location>
        <begin position="99"/>
        <end position="118"/>
    </location>
</feature>
<keyword evidence="1" id="KW-1133">Transmembrane helix</keyword>
<feature type="transmembrane region" description="Helical" evidence="1">
    <location>
        <begin position="72"/>
        <end position="92"/>
    </location>
</feature>
<dbReference type="GO" id="GO:0005886">
    <property type="term" value="C:plasma membrane"/>
    <property type="evidence" value="ECO:0007669"/>
    <property type="project" value="TreeGrafter"/>
</dbReference>
<keyword evidence="1" id="KW-0812">Transmembrane</keyword>